<keyword evidence="8 16" id="KW-0812">Transmembrane</keyword>
<dbReference type="PROSITE" id="PS50109">
    <property type="entry name" value="HIS_KIN"/>
    <property type="match status" value="1"/>
</dbReference>
<organism evidence="21 22">
    <name type="scientific">Iodobacter fluviatilis</name>
    <dbReference type="NCBI Taxonomy" id="537"/>
    <lineage>
        <taxon>Bacteria</taxon>
        <taxon>Pseudomonadati</taxon>
        <taxon>Pseudomonadota</taxon>
        <taxon>Betaproteobacteria</taxon>
        <taxon>Neisseriales</taxon>
        <taxon>Chitinibacteraceae</taxon>
        <taxon>Iodobacter</taxon>
    </lineage>
</organism>
<evidence type="ECO:0000259" key="19">
    <source>
        <dbReference type="PROSITE" id="PS50110"/>
    </source>
</evidence>
<dbReference type="SMART" id="SM00388">
    <property type="entry name" value="HisKA"/>
    <property type="match status" value="1"/>
</dbReference>
<dbReference type="SUPFAM" id="SSF47226">
    <property type="entry name" value="Histidine-containing phosphotransfer domain, HPT domain"/>
    <property type="match status" value="1"/>
</dbReference>
<dbReference type="Gene3D" id="3.40.50.2300">
    <property type="match status" value="1"/>
</dbReference>
<evidence type="ECO:0000256" key="9">
    <source>
        <dbReference type="ARBA" id="ARBA00022777"/>
    </source>
</evidence>
<evidence type="ECO:0000256" key="8">
    <source>
        <dbReference type="ARBA" id="ARBA00022692"/>
    </source>
</evidence>
<comment type="catalytic activity">
    <reaction evidence="1">
        <text>ATP + protein L-histidine = ADP + protein N-phospho-L-histidine.</text>
        <dbReference type="EC" id="2.7.13.3"/>
    </reaction>
</comment>
<keyword evidence="17" id="KW-0732">Signal</keyword>
<dbReference type="InterPro" id="IPR003594">
    <property type="entry name" value="HATPase_dom"/>
</dbReference>
<evidence type="ECO:0000256" key="13">
    <source>
        <dbReference type="ARBA" id="ARBA00023136"/>
    </source>
</evidence>
<evidence type="ECO:0000256" key="17">
    <source>
        <dbReference type="SAM" id="SignalP"/>
    </source>
</evidence>
<evidence type="ECO:0000256" key="16">
    <source>
        <dbReference type="SAM" id="Phobius"/>
    </source>
</evidence>
<dbReference type="CDD" id="cd16922">
    <property type="entry name" value="HATPase_EvgS-ArcB-TorS-like"/>
    <property type="match status" value="1"/>
</dbReference>
<feature type="domain" description="Response regulatory" evidence="19">
    <location>
        <begin position="928"/>
        <end position="1044"/>
    </location>
</feature>
<keyword evidence="10" id="KW-0067">ATP-binding</keyword>
<dbReference type="InterPro" id="IPR001789">
    <property type="entry name" value="Sig_transdc_resp-reg_receiver"/>
</dbReference>
<dbReference type="EC" id="2.7.13.3" evidence="3"/>
<sequence>MLMKMTSIKIKTLFILCSIISLFFANPTIAVEPEVQTSAIHRTNTSDYSKLKVGMVLNECIPFHIKNGNTTRQGITTDYLLFLEKALNKKFMIINFSSKESAFLALKKEEIDFVAGKSSDKNNDTVSSDPYIQNNFVEVRRKGDSSKYLPVIATSNHSPLKKKISLQYKNKEIISFENSLLALQSVSFKKSDIYIGNATETNYLLNQLSLNNLEISNLSPITDDPFVFLVRKKNTDLLKRLNTAIDDIPINSQLEIQHRWQGGPDHSNIIKKIRLTAEEENWLKTNPKVRYAAPSNFYPFLFKITPSSKPTGIAIDILEKIEQRTGLQFIEVNQSGVHELLSFSDDTTDIIPILSISESRKKTMFFSPPYMQSLWGLITRTDNTEIHSTNDLAGKKVGVIRNSIAKETILDPELFKKITFIDAPDLLSTFQLLEQGKVDAIINNLRSSTAIISTEKTEKFQIIGVTDPTPSNIAIATTLKKPILAEIINKAVLSISQEELNGISTNWLNNKSTTVHKGLSLNQQSNYRAIFLLLMFITFILLVYIFIRNYKSRKYSKMLKEQLNTLSRLIDQLPFALFINLPSQEIHISNQRYNNLINNAIEKEALHARLTQLMVSASTSNDTIYEEMDVQTNGNKHDLMLWSKPFVSITLDQNAVLGGWFDISQQKENGRQLLKAKNEAETANRAKSTFLAIISHEIRTPMNAILGLIELELKKSSNRNLSAIFQSANSLLNLLDGILDQAKIEAGKLSISPHPCALYHLFDGIDAVYRPIIKENGLQFKIHLDPDLPKLVLLDEKRLAQVIGNLIGNSIKFTHSGSVSIKVNWLVRQNEPPLLAIEVTDTGSGISEESQAQIFEAYAQGELSSKTGTGLGLWICANLVKQMQGEISLRSAPDAGTTVLLKIPSQIVDSAGADQELSTQPHTDPALKLLVVDDHPANRLLLEQQLHFLGLSKVCCLSTAYEALELLKHSHFDAIISDCFMPEIDGFTFAKHVREQLGDSIFIIGYTADARESTAIRAQEAGMNRCLIKPVNINQLAEVLSNVRVQETNNQFDIARFNTINDTIRQFSFDNKEVLREFISIMQATNINDLAALKQAIHSQNYHLINELTHKLKGAARIVQDEETLFICELLEDGVHSSEILYCQQVFIDLEQSILECNGIFDQIILAS</sequence>
<keyword evidence="7" id="KW-0808">Transferase</keyword>
<dbReference type="Pfam" id="PF02518">
    <property type="entry name" value="HATPase_c"/>
    <property type="match status" value="1"/>
</dbReference>
<evidence type="ECO:0000259" key="18">
    <source>
        <dbReference type="PROSITE" id="PS50109"/>
    </source>
</evidence>
<evidence type="ECO:0000256" key="5">
    <source>
        <dbReference type="ARBA" id="ARBA00022519"/>
    </source>
</evidence>
<feature type="domain" description="Histidine kinase" evidence="18">
    <location>
        <begin position="693"/>
        <end position="907"/>
    </location>
</feature>
<dbReference type="InterPro" id="IPR001638">
    <property type="entry name" value="Solute-binding_3/MltF_N"/>
</dbReference>
<dbReference type="InterPro" id="IPR036641">
    <property type="entry name" value="HPT_dom_sf"/>
</dbReference>
<accession>A0A7G3GAV3</accession>
<dbReference type="Gene3D" id="1.10.287.130">
    <property type="match status" value="1"/>
</dbReference>
<dbReference type="Gene3D" id="3.40.190.10">
    <property type="entry name" value="Periplasmic binding protein-like II"/>
    <property type="match status" value="4"/>
</dbReference>
<dbReference type="GO" id="GO:0009927">
    <property type="term" value="F:histidine phosphotransfer kinase activity"/>
    <property type="evidence" value="ECO:0007669"/>
    <property type="project" value="TreeGrafter"/>
</dbReference>
<dbReference type="Pfam" id="PF00497">
    <property type="entry name" value="SBP_bac_3"/>
    <property type="match status" value="2"/>
</dbReference>
<dbReference type="PANTHER" id="PTHR43047">
    <property type="entry name" value="TWO-COMPONENT HISTIDINE PROTEIN KINASE"/>
    <property type="match status" value="1"/>
</dbReference>
<evidence type="ECO:0000256" key="7">
    <source>
        <dbReference type="ARBA" id="ARBA00022679"/>
    </source>
</evidence>
<dbReference type="AlphaFoldDB" id="A0A7G3GAV3"/>
<evidence type="ECO:0000256" key="3">
    <source>
        <dbReference type="ARBA" id="ARBA00012438"/>
    </source>
</evidence>
<keyword evidence="13 16" id="KW-0472">Membrane</keyword>
<reference evidence="21 22" key="1">
    <citation type="submission" date="2018-01" db="EMBL/GenBank/DDBJ databases">
        <title>Genome sequence of Iodobacter sp. strain PCH194 isolated from Indian Trans-Himalaya.</title>
        <authorList>
            <person name="Kumar V."/>
            <person name="Thakur V."/>
            <person name="Kumar S."/>
            <person name="Singh D."/>
        </authorList>
    </citation>
    <scope>NUCLEOTIDE SEQUENCE [LARGE SCALE GENOMIC DNA]</scope>
    <source>
        <strain evidence="21 22">PCH194</strain>
    </source>
</reference>
<dbReference type="SMART" id="SM00448">
    <property type="entry name" value="REC"/>
    <property type="match status" value="1"/>
</dbReference>
<dbReference type="InterPro" id="IPR011006">
    <property type="entry name" value="CheY-like_superfamily"/>
</dbReference>
<proteinExistence type="predicted"/>
<dbReference type="SUPFAM" id="SSF52172">
    <property type="entry name" value="CheY-like"/>
    <property type="match status" value="1"/>
</dbReference>
<keyword evidence="12" id="KW-0902">Two-component regulatory system</keyword>
<evidence type="ECO:0000256" key="14">
    <source>
        <dbReference type="PROSITE-ProRule" id="PRU00110"/>
    </source>
</evidence>
<feature type="domain" description="HPt" evidence="20">
    <location>
        <begin position="1071"/>
        <end position="1168"/>
    </location>
</feature>
<evidence type="ECO:0000256" key="10">
    <source>
        <dbReference type="ARBA" id="ARBA00022840"/>
    </source>
</evidence>
<dbReference type="CDD" id="cd17546">
    <property type="entry name" value="REC_hyHK_CKI1_RcsC-like"/>
    <property type="match status" value="1"/>
</dbReference>
<feature type="transmembrane region" description="Helical" evidence="16">
    <location>
        <begin position="527"/>
        <end position="547"/>
    </location>
</feature>
<dbReference type="SUPFAM" id="SSF47384">
    <property type="entry name" value="Homodimeric domain of signal transducing histidine kinase"/>
    <property type="match status" value="1"/>
</dbReference>
<evidence type="ECO:0000256" key="15">
    <source>
        <dbReference type="PROSITE-ProRule" id="PRU00169"/>
    </source>
</evidence>
<dbReference type="PANTHER" id="PTHR43047:SF72">
    <property type="entry name" value="OSMOSENSING HISTIDINE PROTEIN KINASE SLN1"/>
    <property type="match status" value="1"/>
</dbReference>
<dbReference type="SUPFAM" id="SSF55874">
    <property type="entry name" value="ATPase domain of HSP90 chaperone/DNA topoisomerase II/histidine kinase"/>
    <property type="match status" value="1"/>
</dbReference>
<keyword evidence="9" id="KW-0418">Kinase</keyword>
<dbReference type="Proteomes" id="UP000515917">
    <property type="component" value="Chromosome"/>
</dbReference>
<dbReference type="InterPro" id="IPR036097">
    <property type="entry name" value="HisK_dim/P_sf"/>
</dbReference>
<dbReference type="CDD" id="cd00082">
    <property type="entry name" value="HisKA"/>
    <property type="match status" value="1"/>
</dbReference>
<gene>
    <name evidence="21" type="ORF">C1H71_12750</name>
</gene>
<keyword evidence="11 16" id="KW-1133">Transmembrane helix</keyword>
<evidence type="ECO:0000256" key="11">
    <source>
        <dbReference type="ARBA" id="ARBA00022989"/>
    </source>
</evidence>
<evidence type="ECO:0000256" key="12">
    <source>
        <dbReference type="ARBA" id="ARBA00023012"/>
    </source>
</evidence>
<comment type="subcellular location">
    <subcellularLocation>
        <location evidence="2">Cell inner membrane</location>
        <topology evidence="2">Multi-pass membrane protein</topology>
    </subcellularLocation>
</comment>
<evidence type="ECO:0000256" key="4">
    <source>
        <dbReference type="ARBA" id="ARBA00022475"/>
    </source>
</evidence>
<name>A0A7G3GAV3_9NEIS</name>
<feature type="signal peptide" evidence="17">
    <location>
        <begin position="1"/>
        <end position="30"/>
    </location>
</feature>
<dbReference type="KEGG" id="ifl:C1H71_12750"/>
<evidence type="ECO:0000256" key="1">
    <source>
        <dbReference type="ARBA" id="ARBA00000085"/>
    </source>
</evidence>
<dbReference type="GO" id="GO:0005886">
    <property type="term" value="C:plasma membrane"/>
    <property type="evidence" value="ECO:0007669"/>
    <property type="project" value="UniProtKB-SubCell"/>
</dbReference>
<keyword evidence="10" id="KW-0547">Nucleotide-binding</keyword>
<evidence type="ECO:0000259" key="20">
    <source>
        <dbReference type="PROSITE" id="PS50894"/>
    </source>
</evidence>
<dbReference type="EMBL" id="CP025781">
    <property type="protein sequence ID" value="QBC44309.1"/>
    <property type="molecule type" value="Genomic_DNA"/>
</dbReference>
<dbReference type="SMART" id="SM00387">
    <property type="entry name" value="HATPase_c"/>
    <property type="match status" value="1"/>
</dbReference>
<dbReference type="Pfam" id="PF00512">
    <property type="entry name" value="HisKA"/>
    <property type="match status" value="1"/>
</dbReference>
<keyword evidence="5" id="KW-0997">Cell inner membrane</keyword>
<evidence type="ECO:0000256" key="6">
    <source>
        <dbReference type="ARBA" id="ARBA00022553"/>
    </source>
</evidence>
<dbReference type="Gene3D" id="1.20.120.160">
    <property type="entry name" value="HPT domain"/>
    <property type="match status" value="1"/>
</dbReference>
<keyword evidence="4" id="KW-1003">Cell membrane</keyword>
<dbReference type="Pfam" id="PF00072">
    <property type="entry name" value="Response_reg"/>
    <property type="match status" value="1"/>
</dbReference>
<dbReference type="InterPro" id="IPR008207">
    <property type="entry name" value="Sig_transdc_His_kin_Hpt_dom"/>
</dbReference>
<dbReference type="InterPro" id="IPR003661">
    <property type="entry name" value="HisK_dim/P_dom"/>
</dbReference>
<dbReference type="PROSITE" id="PS50110">
    <property type="entry name" value="RESPONSE_REGULATORY"/>
    <property type="match status" value="1"/>
</dbReference>
<dbReference type="InterPro" id="IPR005467">
    <property type="entry name" value="His_kinase_dom"/>
</dbReference>
<dbReference type="SUPFAM" id="SSF53850">
    <property type="entry name" value="Periplasmic binding protein-like II"/>
    <property type="match status" value="2"/>
</dbReference>
<feature type="modified residue" description="4-aspartylphosphate" evidence="15">
    <location>
        <position position="978"/>
    </location>
</feature>
<evidence type="ECO:0000313" key="22">
    <source>
        <dbReference type="Proteomes" id="UP000515917"/>
    </source>
</evidence>
<keyword evidence="22" id="KW-1185">Reference proteome</keyword>
<feature type="chain" id="PRO_5028919214" description="histidine kinase" evidence="17">
    <location>
        <begin position="31"/>
        <end position="1168"/>
    </location>
</feature>
<feature type="modified residue" description="Phosphohistidine" evidence="14">
    <location>
        <position position="1110"/>
    </location>
</feature>
<dbReference type="InterPro" id="IPR004358">
    <property type="entry name" value="Sig_transdc_His_kin-like_C"/>
</dbReference>
<dbReference type="PROSITE" id="PS50894">
    <property type="entry name" value="HPT"/>
    <property type="match status" value="1"/>
</dbReference>
<dbReference type="SMART" id="SM00062">
    <property type="entry name" value="PBPb"/>
    <property type="match status" value="2"/>
</dbReference>
<evidence type="ECO:0000313" key="21">
    <source>
        <dbReference type="EMBL" id="QBC44309.1"/>
    </source>
</evidence>
<dbReference type="PRINTS" id="PR00344">
    <property type="entry name" value="BCTRLSENSOR"/>
</dbReference>
<dbReference type="InterPro" id="IPR036890">
    <property type="entry name" value="HATPase_C_sf"/>
</dbReference>
<dbReference type="GO" id="GO:0000155">
    <property type="term" value="F:phosphorelay sensor kinase activity"/>
    <property type="evidence" value="ECO:0007669"/>
    <property type="project" value="InterPro"/>
</dbReference>
<keyword evidence="6 15" id="KW-0597">Phosphoprotein</keyword>
<protein>
    <recommendedName>
        <fullName evidence="3">histidine kinase</fullName>
        <ecNumber evidence="3">2.7.13.3</ecNumber>
    </recommendedName>
</protein>
<evidence type="ECO:0000256" key="2">
    <source>
        <dbReference type="ARBA" id="ARBA00004429"/>
    </source>
</evidence>
<dbReference type="Gene3D" id="3.30.565.10">
    <property type="entry name" value="Histidine kinase-like ATPase, C-terminal domain"/>
    <property type="match status" value="1"/>
</dbReference>